<dbReference type="InterPro" id="IPR029016">
    <property type="entry name" value="GAF-like_dom_sf"/>
</dbReference>
<dbReference type="GO" id="GO:0003723">
    <property type="term" value="F:RNA binding"/>
    <property type="evidence" value="ECO:0007669"/>
    <property type="project" value="InterPro"/>
</dbReference>
<dbReference type="InterPro" id="IPR036388">
    <property type="entry name" value="WH-like_DNA-bd_sf"/>
</dbReference>
<dbReference type="Pfam" id="PF13185">
    <property type="entry name" value="GAF_2"/>
    <property type="match status" value="1"/>
</dbReference>
<dbReference type="Gene3D" id="3.30.450.40">
    <property type="match status" value="1"/>
</dbReference>
<name>A0A934U6S2_9NOCA</name>
<evidence type="ECO:0000259" key="5">
    <source>
        <dbReference type="PROSITE" id="PS50921"/>
    </source>
</evidence>
<protein>
    <submittedName>
        <fullName evidence="6">GAF and ANTAR domain-containing protein</fullName>
    </submittedName>
</protein>
<dbReference type="Pfam" id="PF03861">
    <property type="entry name" value="ANTAR"/>
    <property type="match status" value="1"/>
</dbReference>
<dbReference type="GO" id="GO:0016301">
    <property type="term" value="F:kinase activity"/>
    <property type="evidence" value="ECO:0007669"/>
    <property type="project" value="UniProtKB-KW"/>
</dbReference>
<sequence>MESHNLVAKLSELARTAAAPASLDSVLAAVTASVVDILPAADAAGILLISTSGAFESRACTSELPHTLDLYQEKFGEGPCLEAAVDELVVRTDDFRTDRRWPRYGPAAVEAGVLSGLSFKLYTSRRKAGALNIFAKHANAFDAQAEAIGSALAAHAAAAIVASRNEEQLKSALMTRDIIGQAKGMIMERYKSDAVRAFELLRQLSQDTNTPLVEIAQQIVSAESPG</sequence>
<dbReference type="Proteomes" id="UP000655868">
    <property type="component" value="Unassembled WGS sequence"/>
</dbReference>
<evidence type="ECO:0000256" key="4">
    <source>
        <dbReference type="ARBA" id="ARBA00023163"/>
    </source>
</evidence>
<keyword evidence="3" id="KW-0805">Transcription regulation</keyword>
<dbReference type="Gene3D" id="1.10.10.10">
    <property type="entry name" value="Winged helix-like DNA-binding domain superfamily/Winged helix DNA-binding domain"/>
    <property type="match status" value="1"/>
</dbReference>
<feature type="domain" description="ANTAR" evidence="5">
    <location>
        <begin position="159"/>
        <end position="220"/>
    </location>
</feature>
<dbReference type="InterPro" id="IPR005561">
    <property type="entry name" value="ANTAR"/>
</dbReference>
<proteinExistence type="predicted"/>
<dbReference type="EMBL" id="JAEMNV010000013">
    <property type="protein sequence ID" value="MBJ8342752.1"/>
    <property type="molecule type" value="Genomic_DNA"/>
</dbReference>
<reference evidence="6" key="1">
    <citation type="submission" date="2020-12" db="EMBL/GenBank/DDBJ databases">
        <title>Antrihabitans popcorni sp. nov. and Antrihabitans auranticaus sp. nov., isolated from a larva cave.</title>
        <authorList>
            <person name="Lee S.D."/>
            <person name="Kim I.S."/>
        </authorList>
    </citation>
    <scope>NUCLEOTIDE SEQUENCE</scope>
    <source>
        <strain evidence="6">YC3-6</strain>
    </source>
</reference>
<evidence type="ECO:0000256" key="1">
    <source>
        <dbReference type="ARBA" id="ARBA00022679"/>
    </source>
</evidence>
<dbReference type="InterPro" id="IPR003018">
    <property type="entry name" value="GAF"/>
</dbReference>
<dbReference type="PIRSF" id="PIRSF036625">
    <property type="entry name" value="GAF_ANTAR"/>
    <property type="match status" value="1"/>
</dbReference>
<dbReference type="InterPro" id="IPR012074">
    <property type="entry name" value="GAF_ANTAR"/>
</dbReference>
<dbReference type="PROSITE" id="PS50921">
    <property type="entry name" value="ANTAR"/>
    <property type="match status" value="1"/>
</dbReference>
<keyword evidence="7" id="KW-1185">Reference proteome</keyword>
<organism evidence="6 7">
    <name type="scientific">Antrihabitans stalagmiti</name>
    <dbReference type="NCBI Taxonomy" id="2799499"/>
    <lineage>
        <taxon>Bacteria</taxon>
        <taxon>Bacillati</taxon>
        <taxon>Actinomycetota</taxon>
        <taxon>Actinomycetes</taxon>
        <taxon>Mycobacteriales</taxon>
        <taxon>Nocardiaceae</taxon>
        <taxon>Antrihabitans</taxon>
    </lineage>
</organism>
<dbReference type="SMART" id="SM01012">
    <property type="entry name" value="ANTAR"/>
    <property type="match status" value="1"/>
</dbReference>
<gene>
    <name evidence="6" type="ORF">JGU71_28060</name>
</gene>
<dbReference type="RefSeq" id="WP_199708458.1">
    <property type="nucleotide sequence ID" value="NZ_JAEMNV010000013.1"/>
</dbReference>
<dbReference type="SUPFAM" id="SSF55781">
    <property type="entry name" value="GAF domain-like"/>
    <property type="match status" value="1"/>
</dbReference>
<dbReference type="SUPFAM" id="SSF52172">
    <property type="entry name" value="CheY-like"/>
    <property type="match status" value="1"/>
</dbReference>
<keyword evidence="4" id="KW-0804">Transcription</keyword>
<accession>A0A934U6S2</accession>
<dbReference type="AlphaFoldDB" id="A0A934U6S2"/>
<evidence type="ECO:0000256" key="2">
    <source>
        <dbReference type="ARBA" id="ARBA00022777"/>
    </source>
</evidence>
<evidence type="ECO:0000313" key="6">
    <source>
        <dbReference type="EMBL" id="MBJ8342752.1"/>
    </source>
</evidence>
<comment type="caution">
    <text evidence="6">The sequence shown here is derived from an EMBL/GenBank/DDBJ whole genome shotgun (WGS) entry which is preliminary data.</text>
</comment>
<dbReference type="InterPro" id="IPR011006">
    <property type="entry name" value="CheY-like_superfamily"/>
</dbReference>
<keyword evidence="1" id="KW-0808">Transferase</keyword>
<evidence type="ECO:0000313" key="7">
    <source>
        <dbReference type="Proteomes" id="UP000655868"/>
    </source>
</evidence>
<evidence type="ECO:0000256" key="3">
    <source>
        <dbReference type="ARBA" id="ARBA00023015"/>
    </source>
</evidence>
<keyword evidence="2" id="KW-0418">Kinase</keyword>